<proteinExistence type="predicted"/>
<feature type="transmembrane region" description="Helical" evidence="1">
    <location>
        <begin position="236"/>
        <end position="257"/>
    </location>
</feature>
<feature type="transmembrane region" description="Helical" evidence="1">
    <location>
        <begin position="190"/>
        <end position="206"/>
    </location>
</feature>
<keyword evidence="1" id="KW-0812">Transmembrane</keyword>
<feature type="transmembrane region" description="Helical" evidence="1">
    <location>
        <begin position="167"/>
        <end position="183"/>
    </location>
</feature>
<feature type="transmembrane region" description="Helical" evidence="1">
    <location>
        <begin position="120"/>
        <end position="147"/>
    </location>
</feature>
<dbReference type="EMBL" id="CP146256">
    <property type="protein sequence ID" value="XAH73499.1"/>
    <property type="molecule type" value="Genomic_DNA"/>
</dbReference>
<feature type="transmembrane region" description="Helical" evidence="1">
    <location>
        <begin position="212"/>
        <end position="229"/>
    </location>
</feature>
<evidence type="ECO:0000313" key="2">
    <source>
        <dbReference type="EMBL" id="XAH73499.1"/>
    </source>
</evidence>
<keyword evidence="1" id="KW-1133">Transmembrane helix</keyword>
<dbReference type="RefSeq" id="WP_342757103.1">
    <property type="nucleotide sequence ID" value="NZ_CP146256.1"/>
</dbReference>
<dbReference type="Proteomes" id="UP001451571">
    <property type="component" value="Chromosome"/>
</dbReference>
<feature type="transmembrane region" description="Helical" evidence="1">
    <location>
        <begin position="24"/>
        <end position="42"/>
    </location>
</feature>
<feature type="transmembrane region" description="Helical" evidence="1">
    <location>
        <begin position="352"/>
        <end position="374"/>
    </location>
</feature>
<gene>
    <name evidence="2" type="ORF">V6984_18655</name>
</gene>
<accession>A0ABZ3EW42</accession>
<evidence type="ECO:0000313" key="3">
    <source>
        <dbReference type="Proteomes" id="UP001451571"/>
    </source>
</evidence>
<evidence type="ECO:0000256" key="1">
    <source>
        <dbReference type="SAM" id="Phobius"/>
    </source>
</evidence>
<name>A0ABZ3EW42_9FIRM</name>
<keyword evidence="1" id="KW-0472">Membrane</keyword>
<feature type="transmembrane region" description="Helical" evidence="1">
    <location>
        <begin position="77"/>
        <end position="94"/>
    </location>
</feature>
<organism evidence="2 3">
    <name type="scientific">Kineothrix sedimenti</name>
    <dbReference type="NCBI Taxonomy" id="3123317"/>
    <lineage>
        <taxon>Bacteria</taxon>
        <taxon>Bacillati</taxon>
        <taxon>Bacillota</taxon>
        <taxon>Clostridia</taxon>
        <taxon>Lachnospirales</taxon>
        <taxon>Lachnospiraceae</taxon>
        <taxon>Kineothrix</taxon>
    </lineage>
</organism>
<reference evidence="2 3" key="1">
    <citation type="submission" date="2024-02" db="EMBL/GenBank/DDBJ databases">
        <title>Bacterial strain from lacustrine sediment.</title>
        <authorList>
            <person name="Petit C."/>
            <person name="Fadhlaoui K."/>
        </authorList>
    </citation>
    <scope>NUCLEOTIDE SEQUENCE [LARGE SCALE GENOMIC DNA]</scope>
    <source>
        <strain evidence="2 3">IPX-CK</strain>
    </source>
</reference>
<feature type="transmembrane region" description="Helical" evidence="1">
    <location>
        <begin position="322"/>
        <end position="345"/>
    </location>
</feature>
<protein>
    <submittedName>
        <fullName evidence="2">Uncharacterized protein</fullName>
    </submittedName>
</protein>
<sequence>MNRDENRLILKISQGVGNSKLKDIGLLFLYLSVILEIVIVIIDKSNYINPIEGQLFRVTFLLAAVKVLLTKYTKKEWTWLIAFGLLGLVSYKITGRNEILRIIVFIAACKNVDMRRILKLVFYTTLSGCMILVLLSVSGIYGGVALVADFGRGYVQTRYCLGIGHPNALHCMFLMLLSLGLYLYNDRMKWYYYIILFLLNYGLFALTDSNTGMLMSICVIAGAVVVRYWKSLRAQPWVYAAGVAVFLFCVLFSVMVADSRVAQPTNYWFANPWVAEVESHLNGRIIDLYYGSVNQEGTTATWSLFSVPENDYYFDMGFVRLFYWYGIIPAIVYIVLQVLLIWQLYRKRDVMGLVMIVVFAIYTVVEAHLVSVYIGRNYILFLMGMYMSEMLCLEDEKEAHIWNLWKLPRRNSVKL</sequence>
<keyword evidence="3" id="KW-1185">Reference proteome</keyword>